<keyword evidence="5 6" id="KW-0961">Cell wall biogenesis/degradation</keyword>
<keyword evidence="7" id="KW-0472">Membrane</keyword>
<proteinExistence type="predicted"/>
<keyword evidence="7" id="KW-0812">Transmembrane</keyword>
<feature type="active site" description="Proton donor/acceptor" evidence="6">
    <location>
        <position position="232"/>
    </location>
</feature>
<dbReference type="SUPFAM" id="SSF141523">
    <property type="entry name" value="L,D-transpeptidase catalytic domain-like"/>
    <property type="match status" value="1"/>
</dbReference>
<dbReference type="GeneID" id="93072276"/>
<dbReference type="RefSeq" id="WP_004455606.1">
    <property type="nucleotide sequence ID" value="NZ_ANZB01000017.1"/>
</dbReference>
<evidence type="ECO:0000256" key="4">
    <source>
        <dbReference type="ARBA" id="ARBA00022984"/>
    </source>
</evidence>
<reference evidence="10 11" key="3">
    <citation type="journal article" name="Genome Announc.">
        <title>Improved Draft Genome Sequence of Clostridium pasteurianum Strain ATCC 6013 (DSM 525) Using a Hybrid Next-Generation Sequencing Approach.</title>
        <authorList>
            <person name="Pyne M.E."/>
            <person name="Utturkar S."/>
            <person name="Brown S.D."/>
            <person name="Moo-Young M."/>
            <person name="Chung D.A."/>
            <person name="Chou C.P."/>
        </authorList>
    </citation>
    <scope>NUCLEOTIDE SEQUENCE [LARGE SCALE GENOMIC DNA]</scope>
    <source>
        <strain evidence="10 11">ATCC 6013</strain>
    </source>
</reference>
<dbReference type="Gene3D" id="2.40.440.10">
    <property type="entry name" value="L,D-transpeptidase catalytic domain-like"/>
    <property type="match status" value="1"/>
</dbReference>
<keyword evidence="4 6" id="KW-0573">Peptidoglycan synthesis</keyword>
<dbReference type="KEGG" id="cpae:CPAST_c00160"/>
<dbReference type="GO" id="GO:0071555">
    <property type="term" value="P:cell wall organization"/>
    <property type="evidence" value="ECO:0007669"/>
    <property type="project" value="UniProtKB-UniRule"/>
</dbReference>
<keyword evidence="3 6" id="KW-0133">Cell shape</keyword>
<evidence type="ECO:0000313" key="9">
    <source>
        <dbReference type="EMBL" id="AJA50139.1"/>
    </source>
</evidence>
<dbReference type="PANTHER" id="PTHR30582">
    <property type="entry name" value="L,D-TRANSPEPTIDASE"/>
    <property type="match status" value="1"/>
</dbReference>
<dbReference type="Proteomes" id="UP000028042">
    <property type="component" value="Unassembled WGS sequence"/>
</dbReference>
<accession>A0A0H3IXG3</accession>
<feature type="transmembrane region" description="Helical" evidence="7">
    <location>
        <begin position="12"/>
        <end position="37"/>
    </location>
</feature>
<evidence type="ECO:0000256" key="2">
    <source>
        <dbReference type="ARBA" id="ARBA00022679"/>
    </source>
</evidence>
<evidence type="ECO:0000256" key="7">
    <source>
        <dbReference type="SAM" id="Phobius"/>
    </source>
</evidence>
<dbReference type="GO" id="GO:0008360">
    <property type="term" value="P:regulation of cell shape"/>
    <property type="evidence" value="ECO:0007669"/>
    <property type="project" value="UniProtKB-UniRule"/>
</dbReference>
<dbReference type="InterPro" id="IPR038063">
    <property type="entry name" value="Transpep_catalytic_dom"/>
</dbReference>
<dbReference type="InterPro" id="IPR005490">
    <property type="entry name" value="LD_TPept_cat_dom"/>
</dbReference>
<evidence type="ECO:0000256" key="3">
    <source>
        <dbReference type="ARBA" id="ARBA00022960"/>
    </source>
</evidence>
<gene>
    <name evidence="9" type="ORF">CLPA_c00160</name>
    <name evidence="10" type="ORF">CP6013_03103</name>
</gene>
<feature type="active site" description="Nucleophile" evidence="6">
    <location>
        <position position="265"/>
    </location>
</feature>
<evidence type="ECO:0000313" key="12">
    <source>
        <dbReference type="Proteomes" id="UP000030905"/>
    </source>
</evidence>
<reference evidence="9 12" key="1">
    <citation type="journal article" date="2015" name="Genome Announc.">
        <title>Complete Genome Sequence of the Nitrogen-Fixing and Solvent-Producing Clostridium pasteurianum DSM 525.</title>
        <authorList>
            <person name="Poehlein A."/>
            <person name="Grosse-Honebrink A."/>
            <person name="Zhang Y."/>
            <person name="Minton N.P."/>
            <person name="Daniel R."/>
        </authorList>
    </citation>
    <scope>NUCLEOTIDE SEQUENCE [LARGE SCALE GENOMIC DNA]</scope>
    <source>
        <strain evidence="9">DSM 525</strain>
        <strain evidence="12">DSM 525 / ATCC 6013</strain>
    </source>
</reference>
<dbReference type="InterPro" id="IPR050979">
    <property type="entry name" value="LD-transpeptidase"/>
</dbReference>
<evidence type="ECO:0000313" key="11">
    <source>
        <dbReference type="Proteomes" id="UP000028042"/>
    </source>
</evidence>
<reference evidence="10" key="2">
    <citation type="submission" date="2015-10" db="EMBL/GenBank/DDBJ databases">
        <title>Improved Draft Genome Sequence of Clostridium pasteurianum Strain ATCC 6013 (DSM 525) Using a Hybrid Next-Generation Sequencing Approach.</title>
        <authorList>
            <person name="Pyne M.E."/>
            <person name="Utturkar S.M."/>
            <person name="Brown S.D."/>
            <person name="Moo-Young M."/>
            <person name="Chung D.A."/>
            <person name="Chou P.C."/>
        </authorList>
    </citation>
    <scope>NUCLEOTIDE SEQUENCE</scope>
    <source>
        <strain evidence="10">ATCC 6013</strain>
    </source>
</reference>
<keyword evidence="2" id="KW-0808">Transferase</keyword>
<sequence>MILKDNMRLKELGKFILSCLISTVMTCIFIMIPSFIFSSSSNNDKAIETSAKVVDEKSIRDELNNQLKDSISIFSIKDCFKKTYYISHNGVKMYKRIGDENSLIRCLDNDDEIIAYEEKDGYIYCEDNFSNRGWIKKSSDDLRAIPFNNSNYIIDVNLTKQIVNIYNNGNPIRKNIICSTGKLGNPDTETPLGIFKIKKKLFYPNGLNIDNKDGTKEIVKYPIQFFSNYLIHSVPIIEIQHNNKVEQKENGNEKLKLGKPVSHGCIRLSIEDSKWIYNNITQNSQVYIHY</sequence>
<evidence type="ECO:0000256" key="6">
    <source>
        <dbReference type="PROSITE-ProRule" id="PRU01373"/>
    </source>
</evidence>
<dbReference type="GO" id="GO:0016740">
    <property type="term" value="F:transferase activity"/>
    <property type="evidence" value="ECO:0007669"/>
    <property type="project" value="UniProtKB-KW"/>
</dbReference>
<keyword evidence="12" id="KW-1185">Reference proteome</keyword>
<dbReference type="GO" id="GO:0005576">
    <property type="term" value="C:extracellular region"/>
    <property type="evidence" value="ECO:0007669"/>
    <property type="project" value="TreeGrafter"/>
</dbReference>
<dbReference type="EMBL" id="JPGY02000001">
    <property type="protein sequence ID" value="KRU13848.1"/>
    <property type="molecule type" value="Genomic_DNA"/>
</dbReference>
<organism evidence="9 12">
    <name type="scientific">Clostridium pasteurianum DSM 525 = ATCC 6013</name>
    <dbReference type="NCBI Taxonomy" id="1262449"/>
    <lineage>
        <taxon>Bacteria</taxon>
        <taxon>Bacillati</taxon>
        <taxon>Bacillota</taxon>
        <taxon>Clostridia</taxon>
        <taxon>Eubacteriales</taxon>
        <taxon>Clostridiaceae</taxon>
        <taxon>Clostridium</taxon>
    </lineage>
</organism>
<dbReference type="GO" id="GO:0018104">
    <property type="term" value="P:peptidoglycan-protein cross-linking"/>
    <property type="evidence" value="ECO:0007669"/>
    <property type="project" value="TreeGrafter"/>
</dbReference>
<dbReference type="GO" id="GO:0071972">
    <property type="term" value="F:peptidoglycan L,D-transpeptidase activity"/>
    <property type="evidence" value="ECO:0007669"/>
    <property type="project" value="TreeGrafter"/>
</dbReference>
<dbReference type="KEGG" id="cpat:CLPA_c00160"/>
<feature type="domain" description="L,D-TPase catalytic" evidence="8">
    <location>
        <begin position="152"/>
        <end position="289"/>
    </location>
</feature>
<dbReference type="AlphaFoldDB" id="A0A0H3IXG3"/>
<dbReference type="Proteomes" id="UP000030905">
    <property type="component" value="Chromosome"/>
</dbReference>
<keyword evidence="7" id="KW-1133">Transmembrane helix</keyword>
<evidence type="ECO:0000259" key="8">
    <source>
        <dbReference type="PROSITE" id="PS52029"/>
    </source>
</evidence>
<name>A0A0H3IXG3_CLOPA</name>
<comment type="pathway">
    <text evidence="1 6">Cell wall biogenesis; peptidoglycan biosynthesis.</text>
</comment>
<dbReference type="Pfam" id="PF03734">
    <property type="entry name" value="YkuD"/>
    <property type="match status" value="1"/>
</dbReference>
<evidence type="ECO:0000313" key="10">
    <source>
        <dbReference type="EMBL" id="KRU13848.1"/>
    </source>
</evidence>
<dbReference type="PROSITE" id="PS52029">
    <property type="entry name" value="LD_TPASE"/>
    <property type="match status" value="1"/>
</dbReference>
<dbReference type="PATRIC" id="fig|1262449.3.peg.3753"/>
<dbReference type="UniPathway" id="UPA00219"/>
<evidence type="ECO:0000256" key="1">
    <source>
        <dbReference type="ARBA" id="ARBA00004752"/>
    </source>
</evidence>
<evidence type="ECO:0000256" key="5">
    <source>
        <dbReference type="ARBA" id="ARBA00023316"/>
    </source>
</evidence>
<dbReference type="CDD" id="cd16913">
    <property type="entry name" value="YkuD_like"/>
    <property type="match status" value="1"/>
</dbReference>
<dbReference type="EMBL" id="CP009268">
    <property type="protein sequence ID" value="AJA50139.1"/>
    <property type="molecule type" value="Genomic_DNA"/>
</dbReference>
<dbReference type="eggNOG" id="COG1376">
    <property type="taxonomic scope" value="Bacteria"/>
</dbReference>
<protein>
    <submittedName>
        <fullName evidence="10">ErfK/YbiS/YcfS/YnhG family protein</fullName>
    </submittedName>
    <submittedName>
        <fullName evidence="9">L,D-transpeptidase catalytic domain</fullName>
    </submittedName>
</protein>
<dbReference type="PANTHER" id="PTHR30582:SF2">
    <property type="entry name" value="L,D-TRANSPEPTIDASE YCIB-RELATED"/>
    <property type="match status" value="1"/>
</dbReference>